<protein>
    <submittedName>
        <fullName evidence="1">Uncharacterized protein</fullName>
    </submittedName>
</protein>
<sequence length="46" mass="5171">MVVISALILQSVAEKRPPLEKLSDSLDLSANYPFKTAKYTLDHYFG</sequence>
<dbReference type="AlphaFoldDB" id="A0A0A9A8F8"/>
<accession>A0A0A9A8F8</accession>
<evidence type="ECO:0000313" key="1">
    <source>
        <dbReference type="EMBL" id="JAD47371.1"/>
    </source>
</evidence>
<name>A0A0A9A8F8_ARUDO</name>
<dbReference type="EMBL" id="GBRH01250524">
    <property type="protein sequence ID" value="JAD47371.1"/>
    <property type="molecule type" value="Transcribed_RNA"/>
</dbReference>
<proteinExistence type="predicted"/>
<reference evidence="1" key="2">
    <citation type="journal article" date="2015" name="Data Brief">
        <title>Shoot transcriptome of the giant reed, Arundo donax.</title>
        <authorList>
            <person name="Barrero R.A."/>
            <person name="Guerrero F.D."/>
            <person name="Moolhuijzen P."/>
            <person name="Goolsby J.A."/>
            <person name="Tidwell J."/>
            <person name="Bellgard S.E."/>
            <person name="Bellgard M.I."/>
        </authorList>
    </citation>
    <scope>NUCLEOTIDE SEQUENCE</scope>
    <source>
        <tissue evidence="1">Shoot tissue taken approximately 20 cm above the soil surface</tissue>
    </source>
</reference>
<reference evidence="1" key="1">
    <citation type="submission" date="2014-09" db="EMBL/GenBank/DDBJ databases">
        <authorList>
            <person name="Magalhaes I.L.F."/>
            <person name="Oliveira U."/>
            <person name="Santos F.R."/>
            <person name="Vidigal T.H.D.A."/>
            <person name="Brescovit A.D."/>
            <person name="Santos A.J."/>
        </authorList>
    </citation>
    <scope>NUCLEOTIDE SEQUENCE</scope>
    <source>
        <tissue evidence="1">Shoot tissue taken approximately 20 cm above the soil surface</tissue>
    </source>
</reference>
<organism evidence="1">
    <name type="scientific">Arundo donax</name>
    <name type="common">Giant reed</name>
    <name type="synonym">Donax arundinaceus</name>
    <dbReference type="NCBI Taxonomy" id="35708"/>
    <lineage>
        <taxon>Eukaryota</taxon>
        <taxon>Viridiplantae</taxon>
        <taxon>Streptophyta</taxon>
        <taxon>Embryophyta</taxon>
        <taxon>Tracheophyta</taxon>
        <taxon>Spermatophyta</taxon>
        <taxon>Magnoliopsida</taxon>
        <taxon>Liliopsida</taxon>
        <taxon>Poales</taxon>
        <taxon>Poaceae</taxon>
        <taxon>PACMAD clade</taxon>
        <taxon>Arundinoideae</taxon>
        <taxon>Arundineae</taxon>
        <taxon>Arundo</taxon>
    </lineage>
</organism>